<sequence length="140" mass="15914">MGGHHHDPLARRQPSDQLQNFLDLDEIQVGRGFVGQNQRRIQRNRAGDRDPLLLTAAEITGTMVQPVVQADPRQQLIRAFGRRAPRHARRAQRHHDVLPRGQARHQVERLEDDADAATSRFRPSMGRTAYPALAYSTTRS</sequence>
<organism evidence="2 3">
    <name type="scientific">Mycolicibacterium pulveris</name>
    <name type="common">Mycobacterium pulveris</name>
    <dbReference type="NCBI Taxonomy" id="36813"/>
    <lineage>
        <taxon>Bacteria</taxon>
        <taxon>Bacillati</taxon>
        <taxon>Actinomycetota</taxon>
        <taxon>Actinomycetes</taxon>
        <taxon>Mycobacteriales</taxon>
        <taxon>Mycobacteriaceae</taxon>
        <taxon>Mycolicibacterium</taxon>
    </lineage>
</organism>
<dbReference type="AntiFam" id="ANF00142">
    <property type="entry name" value="Shadow ORF (opposite yadG)"/>
</dbReference>
<dbReference type="AntiFam" id="ANF00095">
    <property type="entry name" value="Shadow ORF (opposite ABC transporters)"/>
</dbReference>
<feature type="compositionally biased region" description="Basic residues" evidence="1">
    <location>
        <begin position="83"/>
        <end position="93"/>
    </location>
</feature>
<dbReference type="EMBL" id="AP022599">
    <property type="protein sequence ID" value="BBY83983.1"/>
    <property type="molecule type" value="Genomic_DNA"/>
</dbReference>
<reference evidence="2 3" key="1">
    <citation type="journal article" date="2019" name="Emerg. Microbes Infect.">
        <title>Comprehensive subspecies identification of 175 nontuberculous mycobacteria species based on 7547 genomic profiles.</title>
        <authorList>
            <person name="Matsumoto Y."/>
            <person name="Kinjo T."/>
            <person name="Motooka D."/>
            <person name="Nabeya D."/>
            <person name="Jung N."/>
            <person name="Uechi K."/>
            <person name="Horii T."/>
            <person name="Iida T."/>
            <person name="Fujita J."/>
            <person name="Nakamura S."/>
        </authorList>
    </citation>
    <scope>NUCLEOTIDE SEQUENCE [LARGE SCALE GENOMIC DNA]</scope>
    <source>
        <strain evidence="2 3">JCM 6370</strain>
    </source>
</reference>
<evidence type="ECO:0000313" key="3">
    <source>
        <dbReference type="Proteomes" id="UP000467252"/>
    </source>
</evidence>
<gene>
    <name evidence="2" type="ORF">MPUL_51410</name>
</gene>
<feature type="region of interest" description="Disordered" evidence="1">
    <location>
        <begin position="83"/>
        <end position="117"/>
    </location>
</feature>
<evidence type="ECO:0000313" key="2">
    <source>
        <dbReference type="EMBL" id="BBY83983.1"/>
    </source>
</evidence>
<dbReference type="AlphaFoldDB" id="A0A7I7USZ4"/>
<dbReference type="Proteomes" id="UP000467252">
    <property type="component" value="Chromosome"/>
</dbReference>
<accession>A0A7I7USZ4</accession>
<keyword evidence="3" id="KW-1185">Reference proteome</keyword>
<proteinExistence type="predicted"/>
<evidence type="ECO:0000256" key="1">
    <source>
        <dbReference type="SAM" id="MobiDB-lite"/>
    </source>
</evidence>
<protein>
    <submittedName>
        <fullName evidence="2">Uncharacterized protein</fullName>
    </submittedName>
</protein>
<name>A0A7I7USZ4_MYCPV</name>